<evidence type="ECO:0000259" key="19">
    <source>
        <dbReference type="PROSITE" id="PS51184"/>
    </source>
</evidence>
<dbReference type="InterPro" id="IPR011011">
    <property type="entry name" value="Znf_FYVE_PHD"/>
</dbReference>
<feature type="compositionally biased region" description="Basic residues" evidence="17">
    <location>
        <begin position="1401"/>
        <end position="1411"/>
    </location>
</feature>
<feature type="region of interest" description="Disordered" evidence="17">
    <location>
        <begin position="844"/>
        <end position="892"/>
    </location>
</feature>
<keyword evidence="11" id="KW-0805">Transcription regulation</keyword>
<evidence type="ECO:0000256" key="12">
    <source>
        <dbReference type="ARBA" id="ARBA00023163"/>
    </source>
</evidence>
<dbReference type="SMART" id="SM00249">
    <property type="entry name" value="PHD"/>
    <property type="match status" value="1"/>
</dbReference>
<comment type="subcellular location">
    <subcellularLocation>
        <location evidence="2">Nucleus</location>
    </subcellularLocation>
</comment>
<dbReference type="InterPro" id="IPR019787">
    <property type="entry name" value="Znf_PHD-finger"/>
</dbReference>
<evidence type="ECO:0000256" key="17">
    <source>
        <dbReference type="SAM" id="MobiDB-lite"/>
    </source>
</evidence>
<evidence type="ECO:0000259" key="18">
    <source>
        <dbReference type="PROSITE" id="PS50016"/>
    </source>
</evidence>
<dbReference type="PROSITE" id="PS01359">
    <property type="entry name" value="ZF_PHD_1"/>
    <property type="match status" value="1"/>
</dbReference>
<feature type="compositionally biased region" description="Basic residues" evidence="17">
    <location>
        <begin position="1502"/>
        <end position="1518"/>
    </location>
</feature>
<feature type="region of interest" description="Disordered" evidence="17">
    <location>
        <begin position="160"/>
        <end position="291"/>
    </location>
</feature>
<dbReference type="SMART" id="SM00558">
    <property type="entry name" value="JmjC"/>
    <property type="match status" value="1"/>
</dbReference>
<feature type="region of interest" description="Disordered" evidence="17">
    <location>
        <begin position="1496"/>
        <end position="1629"/>
    </location>
</feature>
<feature type="region of interest" description="Disordered" evidence="17">
    <location>
        <begin position="326"/>
        <end position="361"/>
    </location>
</feature>
<feature type="compositionally biased region" description="Polar residues" evidence="17">
    <location>
        <begin position="419"/>
        <end position="430"/>
    </location>
</feature>
<feature type="region of interest" description="Disordered" evidence="17">
    <location>
        <begin position="1328"/>
        <end position="1412"/>
    </location>
</feature>
<feature type="compositionally biased region" description="Gly residues" evidence="17">
    <location>
        <begin position="231"/>
        <end position="240"/>
    </location>
</feature>
<feature type="compositionally biased region" description="Low complexity" evidence="17">
    <location>
        <begin position="248"/>
        <end position="259"/>
    </location>
</feature>
<protein>
    <recommendedName>
        <fullName evidence="5">JmjC domain-containing histone demethylation protein 1</fullName>
        <ecNumber evidence="4">1.14.11.27</ecNumber>
    </recommendedName>
    <alternativeName>
        <fullName evidence="14">[Histone-H3]-lysine-36 demethylase 1</fullName>
    </alternativeName>
</protein>
<feature type="compositionally biased region" description="Acidic residues" evidence="17">
    <location>
        <begin position="1580"/>
        <end position="1589"/>
    </location>
</feature>
<dbReference type="SUPFAM" id="SSF51197">
    <property type="entry name" value="Clavaminate synthase-like"/>
    <property type="match status" value="1"/>
</dbReference>
<keyword evidence="12" id="KW-0804">Transcription</keyword>
<dbReference type="PROSITE" id="PS50016">
    <property type="entry name" value="ZF_PHD_2"/>
    <property type="match status" value="1"/>
</dbReference>
<keyword evidence="7 16" id="KW-0863">Zinc-finger</keyword>
<evidence type="ECO:0000256" key="15">
    <source>
        <dbReference type="ARBA" id="ARBA00047915"/>
    </source>
</evidence>
<evidence type="ECO:0000256" key="10">
    <source>
        <dbReference type="ARBA" id="ARBA00023004"/>
    </source>
</evidence>
<dbReference type="CDD" id="cd15517">
    <property type="entry name" value="PHD_TCF19_like"/>
    <property type="match status" value="1"/>
</dbReference>
<evidence type="ECO:0000256" key="6">
    <source>
        <dbReference type="ARBA" id="ARBA00022723"/>
    </source>
</evidence>
<keyword evidence="21" id="KW-1185">Reference proteome</keyword>
<comment type="caution">
    <text evidence="20">The sequence shown here is derived from an EMBL/GenBank/DDBJ whole genome shotgun (WGS) entry which is preliminary data.</text>
</comment>
<keyword evidence="6" id="KW-0479">Metal-binding</keyword>
<dbReference type="InterPro" id="IPR019786">
    <property type="entry name" value="Zinc_finger_PHD-type_CS"/>
</dbReference>
<feature type="compositionally biased region" description="Basic and acidic residues" evidence="17">
    <location>
        <begin position="215"/>
        <end position="225"/>
    </location>
</feature>
<dbReference type="GO" id="GO:0140680">
    <property type="term" value="F:histone H3K36me/H3K36me2 demethylase activity"/>
    <property type="evidence" value="ECO:0007669"/>
    <property type="project" value="UniProtKB-EC"/>
</dbReference>
<proteinExistence type="inferred from homology"/>
<evidence type="ECO:0000313" key="21">
    <source>
        <dbReference type="Proteomes" id="UP001447188"/>
    </source>
</evidence>
<keyword evidence="10" id="KW-0408">Iron</keyword>
<evidence type="ECO:0000256" key="7">
    <source>
        <dbReference type="ARBA" id="ARBA00022771"/>
    </source>
</evidence>
<dbReference type="Pfam" id="PF00628">
    <property type="entry name" value="PHD"/>
    <property type="match status" value="1"/>
</dbReference>
<feature type="compositionally biased region" description="Pro residues" evidence="17">
    <location>
        <begin position="337"/>
        <end position="355"/>
    </location>
</feature>
<feature type="region of interest" description="Disordered" evidence="17">
    <location>
        <begin position="414"/>
        <end position="437"/>
    </location>
</feature>
<feature type="domain" description="JmjC" evidence="19">
    <location>
        <begin position="996"/>
        <end position="1141"/>
    </location>
</feature>
<dbReference type="PANTHER" id="PTHR23123">
    <property type="entry name" value="PHD/F-BOX CONTAINING PROTEIN"/>
    <property type="match status" value="1"/>
</dbReference>
<keyword evidence="13" id="KW-0539">Nucleus</keyword>
<evidence type="ECO:0000313" key="20">
    <source>
        <dbReference type="EMBL" id="KAL0640142.1"/>
    </source>
</evidence>
<reference evidence="20 21" key="1">
    <citation type="submission" date="2024-02" db="EMBL/GenBank/DDBJ databases">
        <title>Discinaceae phylogenomics.</title>
        <authorList>
            <person name="Dirks A.C."/>
            <person name="James T.Y."/>
        </authorList>
    </citation>
    <scope>NUCLEOTIDE SEQUENCE [LARGE SCALE GENOMIC DNA]</scope>
    <source>
        <strain evidence="20 21">ACD0624</strain>
    </source>
</reference>
<dbReference type="Gene3D" id="2.60.120.650">
    <property type="entry name" value="Cupin"/>
    <property type="match status" value="2"/>
</dbReference>
<dbReference type="InterPro" id="IPR003347">
    <property type="entry name" value="JmjC_dom"/>
</dbReference>
<name>A0ABR3GW30_9PEZI</name>
<sequence length="1978" mass="216138">MAVARDEDVSDQHLATNNFPLTITPAPLRESLFSTYMPSSYSPSRLAVTNALAVNYASMDPMQLFADIALSTAPPGFMTARSSPASHALAAPPLPMRSPSIPALSNSSGLSTATWAADGYPTRNGNNATGYPTNLSASHAMVGDTFGERSYTFERRGSAVRLEPPPGVGFPSKKSIMTATGGSHFPRRGIPEATARPPLPVSFAPGTSVYSSAEPLRRTSKKDTKAISARGGSGTGGGAGSTRDARGSRNNARGRSSSSKSTIPRRGRASGSSPTREPVEMDKSFQTQARPESLNYKAAGVAVTTDIAITTDVVITADATVTKAEPILNSPVHSDNPPAPAVGPNDPPSPSPAYSPFPSRHASPLVETSYITPPVSEEVDHASESKQEVVVSEPVKTAQGPDVELLIQDHKPISEQTDKSSLSPHVPVEQTSKDVSMDDVQSAVPEAPAEENTNNIAQEVPVDVQQLVAIYDKPHESPDSGIISSDGLMMEDVRDLTKEVAPDEPMVEPNVITEAEAVVSREEVPAIEPVGDENTTAIAPVIVNEEQLVQIDVHENVDDIMIEESLNAPVQVQITVDDISFDDIPFVDIPPAMNEDYEVSHPNGDEPVFGTTVDTCGVPHEIFDSASEVESTPIEAAAPKGLRVLSPSGGLAREPENPDEEFCAHCDAKYRNGHGFRLDINSWIGCDGCRTWYHSTCVGLDSNAVRRIDKYYCQKCEPMHGVSTMKRTSAREKTAIDYNALHNGSSAPIKNPTDSKLHPYVAIIRDRTHTFAEDTLPRMSPEQVTEETIENMSGGWNQPFVVPAEGNPAPWISPKSVQTEFTVAGDAQPEEMDIDRPEPATVIQAGDSDQKLRPPPPPLLPSPSRDSSPGKKSKHSKTSTPEMTLDNGDFDQTEVDRIKSSLVEGEYEVNVRRAGADCLDMIIPEGLTVRKVSELIGHQMRVEMINVLKQSTTRDDKWQMENLVEYFESKNRDEIYNCISCEVTKTPMGPMISPPEVVRKMDLSDRVWRSANDNDSKPHVGKYVLMSVADSFTDFHIDFAGSSVFYHIYEGQKVFLILPPTEKNLETYEQWSMDQNMNTTFFPTLVDDPCMLVTLNKGDTLFVPSGWIHAVYTPQDSLVIGGNFLTRSHYAKQMAIQRIEVVTDTKLSQRYPKYTTLMWHCLYNYLVTDPIPDGIDQALAAGRIIRQKKYRPHKDTPRYTKQELEGLPDLCNFLLRTALIHCGSIKTSLRPGKPMLTSKQVEAVRRAIPTPCFDDPLKWVKKFGRWCVWKRACAKIEERGERVPEWAQGKWIPEEGPKKGLSVTTLRRLERKKVDEARRAEAPRRAGLRERIVRESTESTEGVNEDAGLSEDKTARKKRKSDGDIEMFAPKKKGRPSKPPSTPGQSTTGILGGMFDGIPGSKRKNKNKSKEKKLAVLDTNMDGESYALSDGAVYVAKQSNLGPARAGCQNCRLKKTGCKHKAEISELITVLQVNDGLLPPGTIIAGHEVVQLPRGTSSGAAKKMKVKVKGKGKGKGKGKVVTDLTEIYDDPEEGDEDVEEVEEDDVTSDEEDEEPVEIYRTPRKEELDDDWNLDEHTAEEPDTYGDAEEQYIPKTAPSSGGSSSGSTSNKRTRLLTEEHAEEAPGESPPKKIKVFEVLTTPIVNTSAVVGRPPGFQGRKPSCDECKALKTKCLHDTWYLAKVKSPTKTPKNSRRKSGKLASARAAANRRLRLGAEDAMHVSAPGTNAEPMDLADFQDGIQISDGHEDLEDVIVCKKPMAVTSTIKATAARHHTLPVASTDPYAAGPSTTWFAYRVATPPPPTSTSSVKSSPLSEPNTFDLDLSMLDDQILYKSRSSNTPDDPTIMGPPVDIDDEPTVQLPVRVITYRAPPATATMNLVPNPMMMAGANNYPRASYRVNKPKVTYTRTNKNFKRKADDDEIMDTTEDHDIKQVRTGTSMSPEVENGAGSVAGGEDSPTVEELIRLGAAAEFGLRRRAGS</sequence>
<evidence type="ECO:0000256" key="4">
    <source>
        <dbReference type="ARBA" id="ARBA00013246"/>
    </source>
</evidence>
<dbReference type="EMBL" id="JBBBZM010000005">
    <property type="protein sequence ID" value="KAL0640142.1"/>
    <property type="molecule type" value="Genomic_DNA"/>
</dbReference>
<evidence type="ECO:0000256" key="2">
    <source>
        <dbReference type="ARBA" id="ARBA00004123"/>
    </source>
</evidence>
<evidence type="ECO:0000256" key="13">
    <source>
        <dbReference type="ARBA" id="ARBA00023242"/>
    </source>
</evidence>
<comment type="cofactor">
    <cofactor evidence="1">
        <name>Fe(2+)</name>
        <dbReference type="ChEBI" id="CHEBI:29033"/>
    </cofactor>
</comment>
<evidence type="ECO:0000256" key="11">
    <source>
        <dbReference type="ARBA" id="ARBA00023015"/>
    </source>
</evidence>
<evidence type="ECO:0000256" key="3">
    <source>
        <dbReference type="ARBA" id="ARBA00008037"/>
    </source>
</evidence>
<evidence type="ECO:0000256" key="1">
    <source>
        <dbReference type="ARBA" id="ARBA00001954"/>
    </source>
</evidence>
<feature type="region of interest" description="Disordered" evidence="17">
    <location>
        <begin position="1833"/>
        <end position="1853"/>
    </location>
</feature>
<feature type="domain" description="PHD-type" evidence="18">
    <location>
        <begin position="660"/>
        <end position="719"/>
    </location>
</feature>
<evidence type="ECO:0000256" key="16">
    <source>
        <dbReference type="PROSITE-ProRule" id="PRU00146"/>
    </source>
</evidence>
<dbReference type="Proteomes" id="UP001447188">
    <property type="component" value="Unassembled WGS sequence"/>
</dbReference>
<dbReference type="InterPro" id="IPR041667">
    <property type="entry name" value="Cupin_8"/>
</dbReference>
<evidence type="ECO:0000256" key="8">
    <source>
        <dbReference type="ARBA" id="ARBA00022833"/>
    </source>
</evidence>
<organism evidence="20 21">
    <name type="scientific">Discina gigas</name>
    <dbReference type="NCBI Taxonomy" id="1032678"/>
    <lineage>
        <taxon>Eukaryota</taxon>
        <taxon>Fungi</taxon>
        <taxon>Dikarya</taxon>
        <taxon>Ascomycota</taxon>
        <taxon>Pezizomycotina</taxon>
        <taxon>Pezizomycetes</taxon>
        <taxon>Pezizales</taxon>
        <taxon>Discinaceae</taxon>
        <taxon>Discina</taxon>
    </lineage>
</organism>
<dbReference type="EC" id="1.14.11.27" evidence="4"/>
<gene>
    <name evidence="20" type="primary">JHD1</name>
    <name evidence="20" type="ORF">Q9L58_000700</name>
</gene>
<dbReference type="InterPro" id="IPR050690">
    <property type="entry name" value="JHDM1_Histone_Demethylase"/>
</dbReference>
<keyword evidence="8" id="KW-0862">Zinc</keyword>
<dbReference type="InterPro" id="IPR001965">
    <property type="entry name" value="Znf_PHD"/>
</dbReference>
<feature type="compositionally biased region" description="Acidic residues" evidence="17">
    <location>
        <begin position="1526"/>
        <end position="1556"/>
    </location>
</feature>
<dbReference type="PROSITE" id="PS51184">
    <property type="entry name" value="JMJC"/>
    <property type="match status" value="1"/>
</dbReference>
<comment type="catalytic activity">
    <reaction evidence="15">
        <text>N(6),N(6)-dimethyl-L-lysyl(36)-[histone H3] + 2 2-oxoglutarate + 2 O2 = L-lysyl(36)-[histone H3] + 2 formaldehyde + 2 succinate + 2 CO2</text>
        <dbReference type="Rhea" id="RHEA:42032"/>
        <dbReference type="Rhea" id="RHEA-COMP:9785"/>
        <dbReference type="Rhea" id="RHEA-COMP:9787"/>
        <dbReference type="ChEBI" id="CHEBI:15379"/>
        <dbReference type="ChEBI" id="CHEBI:16526"/>
        <dbReference type="ChEBI" id="CHEBI:16810"/>
        <dbReference type="ChEBI" id="CHEBI:16842"/>
        <dbReference type="ChEBI" id="CHEBI:29969"/>
        <dbReference type="ChEBI" id="CHEBI:30031"/>
        <dbReference type="ChEBI" id="CHEBI:61976"/>
        <dbReference type="EC" id="1.14.11.27"/>
    </reaction>
</comment>
<dbReference type="SUPFAM" id="SSF57903">
    <property type="entry name" value="FYVE/PHD zinc finger"/>
    <property type="match status" value="1"/>
</dbReference>
<keyword evidence="9 20" id="KW-0560">Oxidoreductase</keyword>
<evidence type="ECO:0000256" key="14">
    <source>
        <dbReference type="ARBA" id="ARBA00031083"/>
    </source>
</evidence>
<feature type="region of interest" description="Disordered" evidence="17">
    <location>
        <begin position="1932"/>
        <end position="1955"/>
    </location>
</feature>
<feature type="compositionally biased region" description="Low complexity" evidence="17">
    <location>
        <begin position="1598"/>
        <end position="1608"/>
    </location>
</feature>
<dbReference type="Pfam" id="PF13621">
    <property type="entry name" value="Cupin_8"/>
    <property type="match status" value="1"/>
</dbReference>
<accession>A0ABR3GW30</accession>
<comment type="similarity">
    <text evidence="3">Belongs to the JHDM1 histone demethylase family.</text>
</comment>
<evidence type="ECO:0000256" key="5">
    <source>
        <dbReference type="ARBA" id="ARBA00015153"/>
    </source>
</evidence>
<evidence type="ECO:0000256" key="9">
    <source>
        <dbReference type="ARBA" id="ARBA00023002"/>
    </source>
</evidence>
<feature type="compositionally biased region" description="Basic and acidic residues" evidence="17">
    <location>
        <begin position="1328"/>
        <end position="1337"/>
    </location>
</feature>